<accession>A0A811R732</accession>
<dbReference type="GO" id="GO:0010048">
    <property type="term" value="P:vernalization response"/>
    <property type="evidence" value="ECO:0007669"/>
    <property type="project" value="InterPro"/>
</dbReference>
<dbReference type="Pfam" id="PF07227">
    <property type="entry name" value="PHD_Oberon"/>
    <property type="match status" value="1"/>
</dbReference>
<dbReference type="OrthoDB" id="600557at2759"/>
<dbReference type="GO" id="GO:0008270">
    <property type="term" value="F:zinc ion binding"/>
    <property type="evidence" value="ECO:0007669"/>
    <property type="project" value="UniProtKB-KW"/>
</dbReference>
<feature type="domain" description="VIN3-like fibronectin type-III" evidence="9">
    <location>
        <begin position="393"/>
        <end position="481"/>
    </location>
</feature>
<dbReference type="GO" id="GO:0005634">
    <property type="term" value="C:nucleus"/>
    <property type="evidence" value="ECO:0007669"/>
    <property type="project" value="UniProtKB-SubCell"/>
</dbReference>
<protein>
    <submittedName>
        <fullName evidence="11">Uncharacterized protein</fullName>
    </submittedName>
</protein>
<evidence type="ECO:0000259" key="8">
    <source>
        <dbReference type="Pfam" id="PF07227"/>
    </source>
</evidence>
<dbReference type="InterPro" id="IPR044514">
    <property type="entry name" value="VIN3-like"/>
</dbReference>
<feature type="region of interest" description="Disordered" evidence="6">
    <location>
        <begin position="551"/>
        <end position="589"/>
    </location>
</feature>
<feature type="region of interest" description="Disordered" evidence="6">
    <location>
        <begin position="133"/>
        <end position="174"/>
    </location>
</feature>
<keyword evidence="7" id="KW-1133">Transmembrane helix</keyword>
<feature type="compositionally biased region" description="Basic and acidic residues" evidence="6">
    <location>
        <begin position="502"/>
        <end position="513"/>
    </location>
</feature>
<evidence type="ECO:0000256" key="1">
    <source>
        <dbReference type="ARBA" id="ARBA00004123"/>
    </source>
</evidence>
<keyword evidence="3" id="KW-0863">Zinc-finger</keyword>
<comment type="caution">
    <text evidence="11">The sequence shown here is derived from an EMBL/GenBank/DDBJ whole genome shotgun (WGS) entry which is preliminary data.</text>
</comment>
<keyword evidence="5" id="KW-0539">Nucleus</keyword>
<dbReference type="InterPro" id="IPR058585">
    <property type="entry name" value="Fn3_VIN3"/>
</dbReference>
<feature type="region of interest" description="Disordered" evidence="6">
    <location>
        <begin position="502"/>
        <end position="538"/>
    </location>
</feature>
<sequence length="691" mass="77055">MALVCFWPSRFLLHLSQISVKEKKKNKRGMGDQAVAAYPSLAALTLVAGANLFGIVMDPEKQNGMSLMDKRQLVYEVARWPQGAVEILQCWTRRELLELICVELGKERKYTNVPKAKMIAYLLKLVSRKSGKNGQLKDDNTNVMLSGQDNKDETQMKESEEQSRPPKTANFDSSIRREAHPGSSVVCSNVACQATRNAGDKYCKRCSCCICNKYDDNKDPSLWLVCSSDNSYSGCSCGVSCHLNCALKNKKAGTVKNGCNKLDCSFYCFSCGKINWLMRSLQKQLVIAREARRVDVLCERLSLSHKMVKGSERYKEIASIISSAVKTLEKEVGGALDQVSVIMGRGIVNRLTCGAEVQKLCSSALEIVDSTVDNILEFESNNSPKLLGPQPQILFDEITPFSVVIVLNYQDNIGKEQIDGSKVWHRSAKVCNYSSEPTCHILRPNTRSLVSGLSPSTEYIFKVLPFSSIQGFTEWEAKCSTRSLDHGSSQCSTQNSESMCLKEDSMQHQKKDLNVQNHQRTIQYDSPKGSTNSSENNLSCERYSKRAKVARLDGASDNDESQLPPTSEVLPFASSNSSPSEAPSKPDLLIGTPDSAYKNYVEQQYEYCVKVVRWLEHEGHMDNDFRVKFLTWFSLKATAQDRRIVGAFVDALIGDPASLVAQLVDAFMDVICIKEKPSQAQHKDACCKVWH</sequence>
<evidence type="ECO:0000313" key="12">
    <source>
        <dbReference type="Proteomes" id="UP000604825"/>
    </source>
</evidence>
<keyword evidence="4" id="KW-0862">Zinc</keyword>
<dbReference type="CDD" id="cd15521">
    <property type="entry name" value="PHD_VIN3_plant"/>
    <property type="match status" value="1"/>
</dbReference>
<feature type="compositionally biased region" description="Polar residues" evidence="6">
    <location>
        <begin position="514"/>
        <end position="538"/>
    </location>
</feature>
<keyword evidence="2" id="KW-0479">Metal-binding</keyword>
<keyword evidence="7" id="KW-0812">Transmembrane</keyword>
<feature type="compositionally biased region" description="Low complexity" evidence="6">
    <location>
        <begin position="571"/>
        <end position="586"/>
    </location>
</feature>
<proteinExistence type="predicted"/>
<name>A0A811R732_9POAL</name>
<organism evidence="11 12">
    <name type="scientific">Miscanthus lutarioriparius</name>
    <dbReference type="NCBI Taxonomy" id="422564"/>
    <lineage>
        <taxon>Eukaryota</taxon>
        <taxon>Viridiplantae</taxon>
        <taxon>Streptophyta</taxon>
        <taxon>Embryophyta</taxon>
        <taxon>Tracheophyta</taxon>
        <taxon>Spermatophyta</taxon>
        <taxon>Magnoliopsida</taxon>
        <taxon>Liliopsida</taxon>
        <taxon>Poales</taxon>
        <taxon>Poaceae</taxon>
        <taxon>PACMAD clade</taxon>
        <taxon>Panicoideae</taxon>
        <taxon>Andropogonodae</taxon>
        <taxon>Andropogoneae</taxon>
        <taxon>Saccharinae</taxon>
        <taxon>Miscanthus</taxon>
    </lineage>
</organism>
<feature type="compositionally biased region" description="Basic and acidic residues" evidence="6">
    <location>
        <begin position="149"/>
        <end position="164"/>
    </location>
</feature>
<dbReference type="Pfam" id="PF23376">
    <property type="entry name" value="Fn3_VIN3"/>
    <property type="match status" value="1"/>
</dbReference>
<dbReference type="AlphaFoldDB" id="A0A811R732"/>
<keyword evidence="7" id="KW-0472">Membrane</keyword>
<feature type="transmembrane region" description="Helical" evidence="7">
    <location>
        <begin position="35"/>
        <end position="57"/>
    </location>
</feature>
<keyword evidence="12" id="KW-1185">Reference proteome</keyword>
<dbReference type="EMBL" id="CAJGYO010000013">
    <property type="protein sequence ID" value="CAD6265897.1"/>
    <property type="molecule type" value="Genomic_DNA"/>
</dbReference>
<reference evidence="11" key="1">
    <citation type="submission" date="2020-10" db="EMBL/GenBank/DDBJ databases">
        <authorList>
            <person name="Han B."/>
            <person name="Lu T."/>
            <person name="Zhao Q."/>
            <person name="Huang X."/>
            <person name="Zhao Y."/>
        </authorList>
    </citation>
    <scope>NUCLEOTIDE SEQUENCE</scope>
</reference>
<comment type="subcellular location">
    <subcellularLocation>
        <location evidence="1">Nucleus</location>
    </subcellularLocation>
</comment>
<evidence type="ECO:0000259" key="9">
    <source>
        <dbReference type="Pfam" id="PF23376"/>
    </source>
</evidence>
<feature type="domain" description="VIN3-like C-terminal" evidence="10">
    <location>
        <begin position="602"/>
        <end position="674"/>
    </location>
</feature>
<evidence type="ECO:0000259" key="10">
    <source>
        <dbReference type="Pfam" id="PF23380"/>
    </source>
</evidence>
<evidence type="ECO:0000256" key="2">
    <source>
        <dbReference type="ARBA" id="ARBA00022723"/>
    </source>
</evidence>
<evidence type="ECO:0000256" key="6">
    <source>
        <dbReference type="SAM" id="MobiDB-lite"/>
    </source>
</evidence>
<dbReference type="Proteomes" id="UP000604825">
    <property type="component" value="Unassembled WGS sequence"/>
</dbReference>
<dbReference type="InterPro" id="IPR032881">
    <property type="entry name" value="Oberon-like_PHD"/>
</dbReference>
<evidence type="ECO:0000256" key="3">
    <source>
        <dbReference type="ARBA" id="ARBA00022771"/>
    </source>
</evidence>
<dbReference type="GO" id="GO:0040029">
    <property type="term" value="P:epigenetic regulation of gene expression"/>
    <property type="evidence" value="ECO:0007669"/>
    <property type="project" value="InterPro"/>
</dbReference>
<feature type="domain" description="Oberon-like PHD finger" evidence="8">
    <location>
        <begin position="187"/>
        <end position="306"/>
    </location>
</feature>
<evidence type="ECO:0000256" key="4">
    <source>
        <dbReference type="ARBA" id="ARBA00022833"/>
    </source>
</evidence>
<evidence type="ECO:0000256" key="5">
    <source>
        <dbReference type="ARBA" id="ARBA00023242"/>
    </source>
</evidence>
<evidence type="ECO:0000256" key="7">
    <source>
        <dbReference type="SAM" id="Phobius"/>
    </source>
</evidence>
<dbReference type="InterPro" id="IPR056990">
    <property type="entry name" value="VIN3-like_C"/>
</dbReference>
<gene>
    <name evidence="11" type="ORF">NCGR_LOCUS49202</name>
</gene>
<dbReference type="PANTHER" id="PTHR46286:SF6">
    <property type="entry name" value="OS08G0220600 PROTEIN"/>
    <property type="match status" value="1"/>
</dbReference>
<dbReference type="PANTHER" id="PTHR46286">
    <property type="entry name" value="VIN3-LIKE PROTEIN 2-RELATED"/>
    <property type="match status" value="1"/>
</dbReference>
<evidence type="ECO:0000313" key="11">
    <source>
        <dbReference type="EMBL" id="CAD6265897.1"/>
    </source>
</evidence>
<dbReference type="Pfam" id="PF23380">
    <property type="entry name" value="VIN3_C"/>
    <property type="match status" value="1"/>
</dbReference>